<dbReference type="GO" id="GO:0005829">
    <property type="term" value="C:cytosol"/>
    <property type="evidence" value="ECO:0007669"/>
    <property type="project" value="GOC"/>
</dbReference>
<evidence type="ECO:0000256" key="7">
    <source>
        <dbReference type="ARBA" id="ARBA00023054"/>
    </source>
</evidence>
<dbReference type="GO" id="GO:0000139">
    <property type="term" value="C:Golgi membrane"/>
    <property type="evidence" value="ECO:0007669"/>
    <property type="project" value="UniProtKB-SubCell"/>
</dbReference>
<reference evidence="12 13" key="1">
    <citation type="journal article" date="2016" name="Proc. Natl. Acad. Sci. U.S.A.">
        <title>Comparative genomics of biotechnologically important yeasts.</title>
        <authorList>
            <person name="Riley R."/>
            <person name="Haridas S."/>
            <person name="Wolfe K.H."/>
            <person name="Lopes M.R."/>
            <person name="Hittinger C.T."/>
            <person name="Goeker M."/>
            <person name="Salamov A.A."/>
            <person name="Wisecaver J.H."/>
            <person name="Long T.M."/>
            <person name="Calvey C.H."/>
            <person name="Aerts A.L."/>
            <person name="Barry K.W."/>
            <person name="Choi C."/>
            <person name="Clum A."/>
            <person name="Coughlan A.Y."/>
            <person name="Deshpande S."/>
            <person name="Douglass A.P."/>
            <person name="Hanson S.J."/>
            <person name="Klenk H.-P."/>
            <person name="LaButti K.M."/>
            <person name="Lapidus A."/>
            <person name="Lindquist E.A."/>
            <person name="Lipzen A.M."/>
            <person name="Meier-Kolthoff J.P."/>
            <person name="Ohm R.A."/>
            <person name="Otillar R.P."/>
            <person name="Pangilinan J.L."/>
            <person name="Peng Y."/>
            <person name="Rokas A."/>
            <person name="Rosa C.A."/>
            <person name="Scheuner C."/>
            <person name="Sibirny A.A."/>
            <person name="Slot J.C."/>
            <person name="Stielow J.B."/>
            <person name="Sun H."/>
            <person name="Kurtzman C.P."/>
            <person name="Blackwell M."/>
            <person name="Grigoriev I.V."/>
            <person name="Jeffries T.W."/>
        </authorList>
    </citation>
    <scope>NUCLEOTIDE SEQUENCE [LARGE SCALE GENOMIC DNA]</scope>
    <source>
        <strain evidence="12 13">DSM 6958</strain>
    </source>
</reference>
<keyword evidence="3" id="KW-0813">Transport</keyword>
<dbReference type="FunFam" id="1.20.5.110:FF:000002">
    <property type="entry name" value="Vesicle transport through interaction with t-SNAREsB"/>
    <property type="match status" value="1"/>
</dbReference>
<dbReference type="InterPro" id="IPR000727">
    <property type="entry name" value="T_SNARE_dom"/>
</dbReference>
<dbReference type="GO" id="GO:0016236">
    <property type="term" value="P:macroautophagy"/>
    <property type="evidence" value="ECO:0007669"/>
    <property type="project" value="TreeGrafter"/>
</dbReference>
<dbReference type="GO" id="GO:0012507">
    <property type="term" value="C:ER to Golgi transport vesicle membrane"/>
    <property type="evidence" value="ECO:0007669"/>
    <property type="project" value="TreeGrafter"/>
</dbReference>
<evidence type="ECO:0000256" key="6">
    <source>
        <dbReference type="ARBA" id="ARBA00022989"/>
    </source>
</evidence>
<keyword evidence="6 10" id="KW-1133">Transmembrane helix</keyword>
<feature type="transmembrane region" description="Helical" evidence="10">
    <location>
        <begin position="209"/>
        <end position="228"/>
    </location>
</feature>
<evidence type="ECO:0000256" key="5">
    <source>
        <dbReference type="ARBA" id="ARBA00022927"/>
    </source>
</evidence>
<sequence>MSGIEPPSDLFASYESDFNLLYGEINQKLDSEFVAATTPENKKTILRSLERSIDESYEILDQLSIEVQNISTSRRASYNTIIRKYRKDIDDVKRRVKDLVIETGRAELFGSRYQPTKGDNSLDSDISLDQRQQLLSGQASLDRSSQRLRDSQRIANETESIGANILTDLRGQREQIVNSRNTLLEADGYVDKSLKTLKTMGRRMAANKLITYAIIAVLIILILLVLYGKFN</sequence>
<dbReference type="PANTHER" id="PTHR21230:SF26">
    <property type="entry name" value="VESICLE TRANSPORT THROUGH INTERACTION WITH T-SNARES HOMOLOG 1A"/>
    <property type="match status" value="1"/>
</dbReference>
<feature type="domain" description="T-SNARE coiled-coil homology" evidence="11">
    <location>
        <begin position="133"/>
        <end position="200"/>
    </location>
</feature>
<dbReference type="AlphaFoldDB" id="A0A1E3PIH9"/>
<evidence type="ECO:0000256" key="1">
    <source>
        <dbReference type="ARBA" id="ARBA00004409"/>
    </source>
</evidence>
<keyword evidence="5" id="KW-0653">Protein transport</keyword>
<dbReference type="STRING" id="857566.A0A1E3PIH9"/>
<dbReference type="GO" id="GO:0000149">
    <property type="term" value="F:SNARE binding"/>
    <property type="evidence" value="ECO:0007669"/>
    <property type="project" value="TreeGrafter"/>
</dbReference>
<dbReference type="GO" id="GO:0006886">
    <property type="term" value="P:intracellular protein transport"/>
    <property type="evidence" value="ECO:0007669"/>
    <property type="project" value="InterPro"/>
</dbReference>
<dbReference type="Gene3D" id="1.20.5.110">
    <property type="match status" value="1"/>
</dbReference>
<evidence type="ECO:0000256" key="4">
    <source>
        <dbReference type="ARBA" id="ARBA00022692"/>
    </source>
</evidence>
<dbReference type="GO" id="GO:0031201">
    <property type="term" value="C:SNARE complex"/>
    <property type="evidence" value="ECO:0007669"/>
    <property type="project" value="TreeGrafter"/>
</dbReference>
<dbReference type="SMART" id="SM00397">
    <property type="entry name" value="t_SNARE"/>
    <property type="match status" value="1"/>
</dbReference>
<dbReference type="Pfam" id="PF05008">
    <property type="entry name" value="V-SNARE"/>
    <property type="match status" value="1"/>
</dbReference>
<proteinExistence type="inferred from homology"/>
<keyword evidence="7 9" id="KW-0175">Coiled coil</keyword>
<evidence type="ECO:0000256" key="8">
    <source>
        <dbReference type="ARBA" id="ARBA00023136"/>
    </source>
</evidence>
<evidence type="ECO:0000256" key="10">
    <source>
        <dbReference type="SAM" id="Phobius"/>
    </source>
</evidence>
<comment type="similarity">
    <text evidence="2">Belongs to the VTI1 family.</text>
</comment>
<dbReference type="GO" id="GO:0048280">
    <property type="term" value="P:vesicle fusion with Golgi apparatus"/>
    <property type="evidence" value="ECO:0007669"/>
    <property type="project" value="TreeGrafter"/>
</dbReference>
<keyword evidence="8 10" id="KW-0472">Membrane</keyword>
<dbReference type="InterPro" id="IPR007705">
    <property type="entry name" value="Vesicle_trsprt_v-SNARE_N"/>
</dbReference>
<evidence type="ECO:0000313" key="13">
    <source>
        <dbReference type="Proteomes" id="UP000095009"/>
    </source>
</evidence>
<dbReference type="Gene3D" id="1.20.58.400">
    <property type="entry name" value="t-snare proteins"/>
    <property type="match status" value="1"/>
</dbReference>
<dbReference type="GO" id="GO:0005789">
    <property type="term" value="C:endoplasmic reticulum membrane"/>
    <property type="evidence" value="ECO:0007669"/>
    <property type="project" value="TreeGrafter"/>
</dbReference>
<dbReference type="Pfam" id="PF12352">
    <property type="entry name" value="V-SNARE_C"/>
    <property type="match status" value="1"/>
</dbReference>
<evidence type="ECO:0000256" key="9">
    <source>
        <dbReference type="SAM" id="Coils"/>
    </source>
</evidence>
<dbReference type="OrthoDB" id="430637at2759"/>
<evidence type="ECO:0000259" key="11">
    <source>
        <dbReference type="SMART" id="SM00397"/>
    </source>
</evidence>
<dbReference type="GO" id="GO:0005484">
    <property type="term" value="F:SNAP receptor activity"/>
    <property type="evidence" value="ECO:0007669"/>
    <property type="project" value="TreeGrafter"/>
</dbReference>
<dbReference type="GO" id="GO:0006896">
    <property type="term" value="P:Golgi to vacuole transport"/>
    <property type="evidence" value="ECO:0007669"/>
    <property type="project" value="TreeGrafter"/>
</dbReference>
<keyword evidence="13" id="KW-1185">Reference proteome</keyword>
<evidence type="ECO:0000256" key="2">
    <source>
        <dbReference type="ARBA" id="ARBA00006108"/>
    </source>
</evidence>
<evidence type="ECO:0000256" key="3">
    <source>
        <dbReference type="ARBA" id="ARBA00022448"/>
    </source>
</evidence>
<feature type="coiled-coil region" evidence="9">
    <location>
        <begin position="46"/>
        <end position="102"/>
    </location>
</feature>
<dbReference type="GO" id="GO:0006891">
    <property type="term" value="P:intra-Golgi vesicle-mediated transport"/>
    <property type="evidence" value="ECO:0007669"/>
    <property type="project" value="TreeGrafter"/>
</dbReference>
<dbReference type="GO" id="GO:0005774">
    <property type="term" value="C:vacuolar membrane"/>
    <property type="evidence" value="ECO:0007669"/>
    <property type="project" value="EnsemblFungi"/>
</dbReference>
<dbReference type="GO" id="GO:0031902">
    <property type="term" value="C:late endosome membrane"/>
    <property type="evidence" value="ECO:0007669"/>
    <property type="project" value="TreeGrafter"/>
</dbReference>
<protein>
    <submittedName>
        <fullName evidence="12">V-snare-domain-containing protein</fullName>
    </submittedName>
</protein>
<dbReference type="Proteomes" id="UP000095009">
    <property type="component" value="Unassembled WGS sequence"/>
</dbReference>
<gene>
    <name evidence="12" type="ORF">NADFUDRAFT_51809</name>
</gene>
<dbReference type="SUPFAM" id="SSF47661">
    <property type="entry name" value="t-snare proteins"/>
    <property type="match status" value="1"/>
</dbReference>
<dbReference type="CDD" id="cd15862">
    <property type="entry name" value="SNARE_Vti1"/>
    <property type="match status" value="1"/>
</dbReference>
<comment type="subcellular location">
    <subcellularLocation>
        <location evidence="1">Golgi apparatus membrane</location>
        <topology evidence="1">Single-pass type IV membrane protein</topology>
    </subcellularLocation>
</comment>
<dbReference type="GO" id="GO:0042147">
    <property type="term" value="P:retrograde transport, endosome to Golgi"/>
    <property type="evidence" value="ECO:0007669"/>
    <property type="project" value="TreeGrafter"/>
</dbReference>
<evidence type="ECO:0000313" key="12">
    <source>
        <dbReference type="EMBL" id="ODQ65213.1"/>
    </source>
</evidence>
<keyword evidence="4 10" id="KW-0812">Transmembrane</keyword>
<dbReference type="PANTHER" id="PTHR21230">
    <property type="entry name" value="VESICLE TRANSPORT V-SNARE PROTEIN VTI1-RELATED"/>
    <property type="match status" value="1"/>
</dbReference>
<name>A0A1E3PIH9_9ASCO</name>
<dbReference type="EMBL" id="KV454410">
    <property type="protein sequence ID" value="ODQ65213.1"/>
    <property type="molecule type" value="Genomic_DNA"/>
</dbReference>
<dbReference type="InterPro" id="IPR038407">
    <property type="entry name" value="v-SNARE_N_sf"/>
</dbReference>
<dbReference type="SUPFAM" id="SSF58038">
    <property type="entry name" value="SNARE fusion complex"/>
    <property type="match status" value="1"/>
</dbReference>
<dbReference type="InterPro" id="IPR010989">
    <property type="entry name" value="SNARE"/>
</dbReference>
<accession>A0A1E3PIH9</accession>
<organism evidence="12 13">
    <name type="scientific">Nadsonia fulvescens var. elongata DSM 6958</name>
    <dbReference type="NCBI Taxonomy" id="857566"/>
    <lineage>
        <taxon>Eukaryota</taxon>
        <taxon>Fungi</taxon>
        <taxon>Dikarya</taxon>
        <taxon>Ascomycota</taxon>
        <taxon>Saccharomycotina</taxon>
        <taxon>Dipodascomycetes</taxon>
        <taxon>Dipodascales</taxon>
        <taxon>Dipodascales incertae sedis</taxon>
        <taxon>Nadsonia</taxon>
    </lineage>
</organism>